<dbReference type="AlphaFoldDB" id="A0A506UM93"/>
<feature type="chain" id="PRO_5021426571" evidence="1">
    <location>
        <begin position="21"/>
        <end position="190"/>
    </location>
</feature>
<dbReference type="Proteomes" id="UP000315037">
    <property type="component" value="Unassembled WGS sequence"/>
</dbReference>
<reference evidence="2 3" key="1">
    <citation type="submission" date="2019-03" db="EMBL/GenBank/DDBJ databases">
        <title>The complete genome sequence of Neokomagataea sp. Jb2 NBRC113641.</title>
        <authorList>
            <person name="Chua K.-O."/>
            <person name="Chan K.-G."/>
            <person name="See-Too W.-S."/>
        </authorList>
    </citation>
    <scope>NUCLEOTIDE SEQUENCE [LARGE SCALE GENOMIC DNA]</scope>
    <source>
        <strain evidence="2 3">Jb2</strain>
    </source>
</reference>
<proteinExistence type="predicted"/>
<protein>
    <submittedName>
        <fullName evidence="2">Uncharacterized protein</fullName>
    </submittedName>
</protein>
<gene>
    <name evidence="2" type="ORF">E3202_07635</name>
</gene>
<dbReference type="RefSeq" id="WP_141451641.1">
    <property type="nucleotide sequence ID" value="NZ_CP038143.1"/>
</dbReference>
<evidence type="ECO:0000313" key="2">
    <source>
        <dbReference type="EMBL" id="TPW34352.1"/>
    </source>
</evidence>
<name>A0A506UM93_9PROT</name>
<evidence type="ECO:0000256" key="1">
    <source>
        <dbReference type="SAM" id="SignalP"/>
    </source>
</evidence>
<keyword evidence="3" id="KW-1185">Reference proteome</keyword>
<dbReference type="EMBL" id="SORZ01000002">
    <property type="protein sequence ID" value="TPW34352.1"/>
    <property type="molecule type" value="Genomic_DNA"/>
</dbReference>
<sequence>MTPFSLKPALAGLLRVSSHAAPTALALGGLLLACTLPAAPALARKATHRAKAPAAAPQAPRPAGHPVVLTAHPGSGLEAVARSLSADELKEAARHHDHPIILTASAPLAPGHKNMALFVQLQSAGMCGSAGCATSVFLRHGKKWDNVIDSVNGGMSILPTRHQGLYDILIDNDDKWIWNGKTYQDTLGGH</sequence>
<organism evidence="2 3">
    <name type="scientific">Oecophyllibacter saccharovorans</name>
    <dbReference type="NCBI Taxonomy" id="2558360"/>
    <lineage>
        <taxon>Bacteria</taxon>
        <taxon>Pseudomonadati</taxon>
        <taxon>Pseudomonadota</taxon>
        <taxon>Alphaproteobacteria</taxon>
        <taxon>Acetobacterales</taxon>
        <taxon>Acetobacteraceae</taxon>
        <taxon>Oecophyllibacter</taxon>
    </lineage>
</organism>
<keyword evidence="1" id="KW-0732">Signal</keyword>
<feature type="signal peptide" evidence="1">
    <location>
        <begin position="1"/>
        <end position="20"/>
    </location>
</feature>
<accession>A0A506UM93</accession>
<dbReference type="OrthoDB" id="7271479at2"/>
<evidence type="ECO:0000313" key="3">
    <source>
        <dbReference type="Proteomes" id="UP000315037"/>
    </source>
</evidence>
<dbReference type="PROSITE" id="PS51257">
    <property type="entry name" value="PROKAR_LIPOPROTEIN"/>
    <property type="match status" value="1"/>
</dbReference>
<comment type="caution">
    <text evidence="2">The sequence shown here is derived from an EMBL/GenBank/DDBJ whole genome shotgun (WGS) entry which is preliminary data.</text>
</comment>